<evidence type="ECO:0000256" key="4">
    <source>
        <dbReference type="ARBA" id="ARBA00023159"/>
    </source>
</evidence>
<accession>A0A6A1VZN2</accession>
<dbReference type="Proteomes" id="UP000516437">
    <property type="component" value="Chromosome 3"/>
</dbReference>
<protein>
    <recommendedName>
        <fullName evidence="7">Mediator of RNA polymerase II transcription subunit 9</fullName>
    </recommendedName>
    <alternativeName>
        <fullName evidence="7">Mediator complex subunit 9</fullName>
    </alternativeName>
</protein>
<comment type="subunit">
    <text evidence="7">Component of the Mediator complex.</text>
</comment>
<dbReference type="PANTHER" id="PTHR37188">
    <property type="entry name" value="MEDIATOR OF RNA POLYMERASE II TRANSCRIPTION SUBUNIT-RELATED"/>
    <property type="match status" value="1"/>
</dbReference>
<evidence type="ECO:0000256" key="3">
    <source>
        <dbReference type="ARBA" id="ARBA00023015"/>
    </source>
</evidence>
<evidence type="ECO:0000313" key="9">
    <source>
        <dbReference type="Proteomes" id="UP000516437"/>
    </source>
</evidence>
<comment type="subcellular location">
    <subcellularLocation>
        <location evidence="1 7">Nucleus</location>
    </subcellularLocation>
</comment>
<evidence type="ECO:0000256" key="2">
    <source>
        <dbReference type="ARBA" id="ARBA00008089"/>
    </source>
</evidence>
<evidence type="ECO:0000256" key="6">
    <source>
        <dbReference type="ARBA" id="ARBA00023242"/>
    </source>
</evidence>
<dbReference type="PANTHER" id="PTHR37188:SF1">
    <property type="entry name" value="MEDIATOR OF RNA POLYMERASE II TRANSCRIPTION SUBUNIT-RELATED"/>
    <property type="match status" value="1"/>
</dbReference>
<keyword evidence="4 7" id="KW-0010">Activator</keyword>
<dbReference type="InterPro" id="IPR038790">
    <property type="entry name" value="Med9_plant"/>
</dbReference>
<dbReference type="AlphaFoldDB" id="A0A6A1VZN2"/>
<keyword evidence="9" id="KW-1185">Reference proteome</keyword>
<dbReference type="InterPro" id="IPR011425">
    <property type="entry name" value="Med9"/>
</dbReference>
<proteinExistence type="inferred from homology"/>
<evidence type="ECO:0000313" key="8">
    <source>
        <dbReference type="EMBL" id="KAB1218422.1"/>
    </source>
</evidence>
<reference evidence="8 9" key="1">
    <citation type="journal article" date="2019" name="Plant Biotechnol. J.">
        <title>The red bayberry genome and genetic basis of sex determination.</title>
        <authorList>
            <person name="Jia H.M."/>
            <person name="Jia H.J."/>
            <person name="Cai Q.L."/>
            <person name="Wang Y."/>
            <person name="Zhao H.B."/>
            <person name="Yang W.F."/>
            <person name="Wang G.Y."/>
            <person name="Li Y.H."/>
            <person name="Zhan D.L."/>
            <person name="Shen Y.T."/>
            <person name="Niu Q.F."/>
            <person name="Chang L."/>
            <person name="Qiu J."/>
            <person name="Zhao L."/>
            <person name="Xie H.B."/>
            <person name="Fu W.Y."/>
            <person name="Jin J."/>
            <person name="Li X.W."/>
            <person name="Jiao Y."/>
            <person name="Zhou C.C."/>
            <person name="Tu T."/>
            <person name="Chai C.Y."/>
            <person name="Gao J.L."/>
            <person name="Fan L.J."/>
            <person name="van de Weg E."/>
            <person name="Wang J.Y."/>
            <person name="Gao Z.S."/>
        </authorList>
    </citation>
    <scope>NUCLEOTIDE SEQUENCE [LARGE SCALE GENOMIC DNA]</scope>
    <source>
        <tissue evidence="8">Leaves</tissue>
    </source>
</reference>
<dbReference type="OrthoDB" id="779656at2759"/>
<comment type="similarity">
    <text evidence="2 7">Belongs to the Mediator complex subunit 9 family.</text>
</comment>
<evidence type="ECO:0000256" key="1">
    <source>
        <dbReference type="ARBA" id="ARBA00004123"/>
    </source>
</evidence>
<keyword evidence="3 7" id="KW-0805">Transcription regulation</keyword>
<comment type="function">
    <text evidence="7">Component of the Mediator complex, a coactivator involved in the regulated transcription of nearly all RNA polymerase II-dependent genes. Mediator functions as a bridge to convey information from gene-specific regulatory proteins to the basal RNA polymerase II transcription machinery. Mediator is recruited to promoters by direct interactions with regulatory proteins and serves as a scaffold for the assembly of a functional preinitiation complex with RNA polymerase II and the general transcription factors.</text>
</comment>
<sequence>MVENLADVIEHGVRDQQSDALVSDLNSHFEKCQHLLNTISGSISTKAMQTVEGQKRKLEESEQLLNHRRDLIAKYRSSVEELIKSEP</sequence>
<gene>
    <name evidence="7" type="primary">MED9</name>
    <name evidence="8" type="ORF">CJ030_MR3G026302</name>
</gene>
<dbReference type="GO" id="GO:0016592">
    <property type="term" value="C:mediator complex"/>
    <property type="evidence" value="ECO:0007669"/>
    <property type="project" value="InterPro"/>
</dbReference>
<keyword evidence="6 7" id="KW-0539">Nucleus</keyword>
<dbReference type="Pfam" id="PF07544">
    <property type="entry name" value="Med9"/>
    <property type="match status" value="1"/>
</dbReference>
<keyword evidence="5 7" id="KW-0804">Transcription</keyword>
<dbReference type="EMBL" id="RXIC02000021">
    <property type="protein sequence ID" value="KAB1218422.1"/>
    <property type="molecule type" value="Genomic_DNA"/>
</dbReference>
<evidence type="ECO:0000256" key="7">
    <source>
        <dbReference type="RuleBase" id="RU364145"/>
    </source>
</evidence>
<evidence type="ECO:0000256" key="5">
    <source>
        <dbReference type="ARBA" id="ARBA00023163"/>
    </source>
</evidence>
<comment type="caution">
    <text evidence="8">The sequence shown here is derived from an EMBL/GenBank/DDBJ whole genome shotgun (WGS) entry which is preliminary data.</text>
</comment>
<organism evidence="8 9">
    <name type="scientific">Morella rubra</name>
    <name type="common">Chinese bayberry</name>
    <dbReference type="NCBI Taxonomy" id="262757"/>
    <lineage>
        <taxon>Eukaryota</taxon>
        <taxon>Viridiplantae</taxon>
        <taxon>Streptophyta</taxon>
        <taxon>Embryophyta</taxon>
        <taxon>Tracheophyta</taxon>
        <taxon>Spermatophyta</taxon>
        <taxon>Magnoliopsida</taxon>
        <taxon>eudicotyledons</taxon>
        <taxon>Gunneridae</taxon>
        <taxon>Pentapetalae</taxon>
        <taxon>rosids</taxon>
        <taxon>fabids</taxon>
        <taxon>Fagales</taxon>
        <taxon>Myricaceae</taxon>
        <taxon>Morella</taxon>
    </lineage>
</organism>
<name>A0A6A1VZN2_9ROSI</name>